<evidence type="ECO:0000256" key="7">
    <source>
        <dbReference type="SAM" id="Phobius"/>
    </source>
</evidence>
<keyword evidence="2 7" id="KW-0812">Transmembrane</keyword>
<dbReference type="EMBL" id="VTPC01000701">
    <property type="protein sequence ID" value="KAF2904709.1"/>
    <property type="molecule type" value="Genomic_DNA"/>
</dbReference>
<dbReference type="GO" id="GO:0022857">
    <property type="term" value="F:transmembrane transporter activity"/>
    <property type="evidence" value="ECO:0007669"/>
    <property type="project" value="InterPro"/>
</dbReference>
<dbReference type="SUPFAM" id="SSF103473">
    <property type="entry name" value="MFS general substrate transporter"/>
    <property type="match status" value="1"/>
</dbReference>
<dbReference type="InterPro" id="IPR005829">
    <property type="entry name" value="Sugar_transporter_CS"/>
</dbReference>
<dbReference type="InterPro" id="IPR005828">
    <property type="entry name" value="MFS_sugar_transport-like"/>
</dbReference>
<dbReference type="PANTHER" id="PTHR48021">
    <property type="match status" value="1"/>
</dbReference>
<accession>A0A8K0GLP9</accession>
<dbReference type="OrthoDB" id="6133115at2759"/>
<evidence type="ECO:0000259" key="8">
    <source>
        <dbReference type="PROSITE" id="PS50850"/>
    </source>
</evidence>
<name>A0A8K0GLP9_IGNLU</name>
<evidence type="ECO:0000256" key="1">
    <source>
        <dbReference type="ARBA" id="ARBA00004141"/>
    </source>
</evidence>
<dbReference type="InterPro" id="IPR020846">
    <property type="entry name" value="MFS_dom"/>
</dbReference>
<gene>
    <name evidence="9" type="ORF">ILUMI_01462</name>
</gene>
<organism evidence="9 10">
    <name type="scientific">Ignelater luminosus</name>
    <name type="common">Cucubano</name>
    <name type="synonym">Pyrophorus luminosus</name>
    <dbReference type="NCBI Taxonomy" id="2038154"/>
    <lineage>
        <taxon>Eukaryota</taxon>
        <taxon>Metazoa</taxon>
        <taxon>Ecdysozoa</taxon>
        <taxon>Arthropoda</taxon>
        <taxon>Hexapoda</taxon>
        <taxon>Insecta</taxon>
        <taxon>Pterygota</taxon>
        <taxon>Neoptera</taxon>
        <taxon>Endopterygota</taxon>
        <taxon>Coleoptera</taxon>
        <taxon>Polyphaga</taxon>
        <taxon>Elateriformia</taxon>
        <taxon>Elateroidea</taxon>
        <taxon>Elateridae</taxon>
        <taxon>Agrypninae</taxon>
        <taxon>Pyrophorini</taxon>
        <taxon>Ignelater</taxon>
    </lineage>
</organism>
<feature type="region of interest" description="Disordered" evidence="6">
    <location>
        <begin position="428"/>
        <end position="448"/>
    </location>
</feature>
<keyword evidence="4 7" id="KW-0472">Membrane</keyword>
<reference evidence="9" key="1">
    <citation type="submission" date="2019-08" db="EMBL/GenBank/DDBJ databases">
        <title>The genome of the North American firefly Photinus pyralis.</title>
        <authorList>
            <consortium name="Photinus pyralis genome working group"/>
            <person name="Fallon T.R."/>
            <person name="Sander Lower S.E."/>
            <person name="Weng J.-K."/>
        </authorList>
    </citation>
    <scope>NUCLEOTIDE SEQUENCE</scope>
    <source>
        <strain evidence="9">TRF0915ILg1</strain>
        <tissue evidence="9">Whole body</tissue>
    </source>
</reference>
<feature type="transmembrane region" description="Helical" evidence="7">
    <location>
        <begin position="154"/>
        <end position="176"/>
    </location>
</feature>
<dbReference type="PROSITE" id="PS50850">
    <property type="entry name" value="MFS"/>
    <property type="match status" value="1"/>
</dbReference>
<comment type="caution">
    <text evidence="9">The sequence shown here is derived from an EMBL/GenBank/DDBJ whole genome shotgun (WGS) entry which is preliminary data.</text>
</comment>
<evidence type="ECO:0000256" key="4">
    <source>
        <dbReference type="ARBA" id="ARBA00023136"/>
    </source>
</evidence>
<dbReference type="Proteomes" id="UP000801492">
    <property type="component" value="Unassembled WGS sequence"/>
</dbReference>
<dbReference type="InterPro" id="IPR036259">
    <property type="entry name" value="MFS_trans_sf"/>
</dbReference>
<keyword evidence="5" id="KW-0325">Glycoprotein</keyword>
<dbReference type="Gene3D" id="1.20.1250.20">
    <property type="entry name" value="MFS general substrate transporter like domains"/>
    <property type="match status" value="2"/>
</dbReference>
<keyword evidence="10" id="KW-1185">Reference proteome</keyword>
<feature type="transmembrane region" description="Helical" evidence="7">
    <location>
        <begin position="67"/>
        <end position="89"/>
    </location>
</feature>
<dbReference type="PROSITE" id="PS00216">
    <property type="entry name" value="SUGAR_TRANSPORT_1"/>
    <property type="match status" value="2"/>
</dbReference>
<dbReference type="GO" id="GO:0016020">
    <property type="term" value="C:membrane"/>
    <property type="evidence" value="ECO:0007669"/>
    <property type="project" value="UniProtKB-SubCell"/>
</dbReference>
<feature type="transmembrane region" description="Helical" evidence="7">
    <location>
        <begin position="307"/>
        <end position="328"/>
    </location>
</feature>
<feature type="transmembrane region" description="Helical" evidence="7">
    <location>
        <begin position="241"/>
        <end position="263"/>
    </location>
</feature>
<evidence type="ECO:0000256" key="2">
    <source>
        <dbReference type="ARBA" id="ARBA00022692"/>
    </source>
</evidence>
<evidence type="ECO:0000256" key="5">
    <source>
        <dbReference type="ARBA" id="ARBA00023180"/>
    </source>
</evidence>
<dbReference type="PANTHER" id="PTHR48021:SF46">
    <property type="entry name" value="MAJOR FACILITATOR SUPERFAMILY (MFS) PROFILE DOMAIN-CONTAINING PROTEIN"/>
    <property type="match status" value="1"/>
</dbReference>
<protein>
    <recommendedName>
        <fullName evidence="8">Major facilitator superfamily (MFS) profile domain-containing protein</fullName>
    </recommendedName>
</protein>
<evidence type="ECO:0000313" key="9">
    <source>
        <dbReference type="EMBL" id="KAF2904709.1"/>
    </source>
</evidence>
<feature type="transmembrane region" description="Helical" evidence="7">
    <location>
        <begin position="275"/>
        <end position="295"/>
    </location>
</feature>
<dbReference type="PROSITE" id="PS00217">
    <property type="entry name" value="SUGAR_TRANSPORT_2"/>
    <property type="match status" value="1"/>
</dbReference>
<dbReference type="PRINTS" id="PR00171">
    <property type="entry name" value="SUGRTRNSPORT"/>
</dbReference>
<sequence>MKDIVLIEPVNFEKTEKSQQWPQFLAVLTGKGCSLSIGTGLQNGWPTPTVPRLLSNDLGFKITQDEVSIIVMIAPLGYLIGSPFAGFLLDRIGRKYTLLILSVPQIAAWILIATCPNVPMLCIARFVTGIGDGSLLTTLPVYMAEVSEPKVRGVLGTSQSITILIGALMIAAYGSYVPVRTAANISLSVPTEDARKSLKWLRRMNNVEEELLQISRDVQRQISESGRLRDVFIIKSNLKGFVTLIGLRGFQQLAGITVLMYYLQIIFKEANMSGITPAVSSIIVCGSQIIFAYISSLVIDRFGRKPLFIFSSIGSAILLFIIGVYFTLRRLEEDVSAFSWIPLAAMLLYFIVAAMGLSIVPNLMAGELLSASIKSKALGIIYMSLGTKDLLVTQALYYVSLVQLFRYKACGKAKVALRISAARDYRRSSEHSATKKSYGGKEQKSFRK</sequence>
<dbReference type="AlphaFoldDB" id="A0A8K0GLP9"/>
<evidence type="ECO:0000256" key="6">
    <source>
        <dbReference type="SAM" id="MobiDB-lite"/>
    </source>
</evidence>
<keyword evidence="3 7" id="KW-1133">Transmembrane helix</keyword>
<feature type="transmembrane region" description="Helical" evidence="7">
    <location>
        <begin position="96"/>
        <end position="112"/>
    </location>
</feature>
<evidence type="ECO:0000256" key="3">
    <source>
        <dbReference type="ARBA" id="ARBA00022989"/>
    </source>
</evidence>
<dbReference type="Pfam" id="PF00083">
    <property type="entry name" value="Sugar_tr"/>
    <property type="match status" value="2"/>
</dbReference>
<dbReference type="InterPro" id="IPR050549">
    <property type="entry name" value="MFS_Trehalose_Transporter"/>
</dbReference>
<feature type="transmembrane region" description="Helical" evidence="7">
    <location>
        <begin position="340"/>
        <end position="360"/>
    </location>
</feature>
<evidence type="ECO:0000313" key="10">
    <source>
        <dbReference type="Proteomes" id="UP000801492"/>
    </source>
</evidence>
<proteinExistence type="predicted"/>
<feature type="domain" description="Major facilitator superfamily (MFS) profile" evidence="8">
    <location>
        <begin position="1"/>
        <end position="448"/>
    </location>
</feature>
<comment type="subcellular location">
    <subcellularLocation>
        <location evidence="1">Membrane</location>
        <topology evidence="1">Multi-pass membrane protein</topology>
    </subcellularLocation>
</comment>
<dbReference type="InterPro" id="IPR003663">
    <property type="entry name" value="Sugar/inositol_transpt"/>
</dbReference>